<evidence type="ECO:0000256" key="1">
    <source>
        <dbReference type="SAM" id="SignalP"/>
    </source>
</evidence>
<dbReference type="Proteomes" id="UP000282184">
    <property type="component" value="Unassembled WGS sequence"/>
</dbReference>
<dbReference type="OrthoDB" id="883498at2"/>
<dbReference type="EMBL" id="RXOF01000009">
    <property type="protein sequence ID" value="RTQ48538.1"/>
    <property type="molecule type" value="Genomic_DNA"/>
</dbReference>
<reference evidence="2 3" key="1">
    <citation type="submission" date="2018-12" db="EMBL/GenBank/DDBJ databases">
        <title>Hymenobacter gummosus sp. nov., isolated from a spring.</title>
        <authorList>
            <person name="Nie L."/>
        </authorList>
    </citation>
    <scope>NUCLEOTIDE SEQUENCE [LARGE SCALE GENOMIC DNA]</scope>
    <source>
        <strain evidence="2 3">KCTC 52166</strain>
    </source>
</reference>
<evidence type="ECO:0000313" key="3">
    <source>
        <dbReference type="Proteomes" id="UP000282184"/>
    </source>
</evidence>
<name>A0A431U0U9_9BACT</name>
<comment type="caution">
    <text evidence="2">The sequence shown here is derived from an EMBL/GenBank/DDBJ whole genome shotgun (WGS) entry which is preliminary data.</text>
</comment>
<feature type="signal peptide" evidence="1">
    <location>
        <begin position="1"/>
        <end position="28"/>
    </location>
</feature>
<feature type="chain" id="PRO_5019376772" evidence="1">
    <location>
        <begin position="29"/>
        <end position="132"/>
    </location>
</feature>
<proteinExistence type="predicted"/>
<keyword evidence="3" id="KW-1185">Reference proteome</keyword>
<accession>A0A431U0U9</accession>
<protein>
    <submittedName>
        <fullName evidence="2">Uncharacterized protein</fullName>
    </submittedName>
</protein>
<gene>
    <name evidence="2" type="ORF">EJV47_16330</name>
</gene>
<sequence length="132" mass="14587">MKTLRQQAPRFVLLAAFAALGFTAPAQAATPAENGQPVCVDKVADFTYLVRVSNPAQRRARLQVVRISDGAVLHEESSRKPSFGEKLNVKQLPDGDYALVVELNNTTHRYPINLRTTVQRNTMVSLATPEVR</sequence>
<evidence type="ECO:0000313" key="2">
    <source>
        <dbReference type="EMBL" id="RTQ48538.1"/>
    </source>
</evidence>
<dbReference type="RefSeq" id="WP_126694243.1">
    <property type="nucleotide sequence ID" value="NZ_RXOF01000009.1"/>
</dbReference>
<dbReference type="AlphaFoldDB" id="A0A431U0U9"/>
<organism evidence="2 3">
    <name type="scientific">Hymenobacter gummosus</name>
    <dbReference type="NCBI Taxonomy" id="1776032"/>
    <lineage>
        <taxon>Bacteria</taxon>
        <taxon>Pseudomonadati</taxon>
        <taxon>Bacteroidota</taxon>
        <taxon>Cytophagia</taxon>
        <taxon>Cytophagales</taxon>
        <taxon>Hymenobacteraceae</taxon>
        <taxon>Hymenobacter</taxon>
    </lineage>
</organism>
<keyword evidence="1" id="KW-0732">Signal</keyword>